<evidence type="ECO:0000313" key="3">
    <source>
        <dbReference type="Proteomes" id="UP001177023"/>
    </source>
</evidence>
<comment type="caution">
    <text evidence="2">The sequence shown here is derived from an EMBL/GenBank/DDBJ whole genome shotgun (WGS) entry which is preliminary data.</text>
</comment>
<keyword evidence="1" id="KW-0472">Membrane</keyword>
<evidence type="ECO:0000256" key="1">
    <source>
        <dbReference type="SAM" id="Phobius"/>
    </source>
</evidence>
<feature type="transmembrane region" description="Helical" evidence="1">
    <location>
        <begin position="20"/>
        <end position="41"/>
    </location>
</feature>
<organism evidence="2 3">
    <name type="scientific">Mesorhabditis spiculigera</name>
    <dbReference type="NCBI Taxonomy" id="96644"/>
    <lineage>
        <taxon>Eukaryota</taxon>
        <taxon>Metazoa</taxon>
        <taxon>Ecdysozoa</taxon>
        <taxon>Nematoda</taxon>
        <taxon>Chromadorea</taxon>
        <taxon>Rhabditida</taxon>
        <taxon>Rhabditina</taxon>
        <taxon>Rhabditomorpha</taxon>
        <taxon>Rhabditoidea</taxon>
        <taxon>Rhabditidae</taxon>
        <taxon>Mesorhabditinae</taxon>
        <taxon>Mesorhabditis</taxon>
    </lineage>
</organism>
<accession>A0AA36FZ76</accession>
<sequence>MAVFTNQYLSWFDYLSPLVTVLWFLGVTWFLSMTIIQHCFIDAQPPKQPPFGTIVGRHSFLNKKRRPVGRKKYEGTSSEKA</sequence>
<keyword evidence="1" id="KW-1133">Transmembrane helix</keyword>
<keyword evidence="1" id="KW-0812">Transmembrane</keyword>
<gene>
    <name evidence="2" type="ORF">MSPICULIGERA_LOCUS10946</name>
</gene>
<proteinExistence type="predicted"/>
<feature type="non-terminal residue" evidence="2">
    <location>
        <position position="81"/>
    </location>
</feature>
<dbReference type="Proteomes" id="UP001177023">
    <property type="component" value="Unassembled WGS sequence"/>
</dbReference>
<dbReference type="EMBL" id="CATQJA010002600">
    <property type="protein sequence ID" value="CAJ0572562.1"/>
    <property type="molecule type" value="Genomic_DNA"/>
</dbReference>
<name>A0AA36FZ76_9BILA</name>
<keyword evidence="3" id="KW-1185">Reference proteome</keyword>
<evidence type="ECO:0000313" key="2">
    <source>
        <dbReference type="EMBL" id="CAJ0572562.1"/>
    </source>
</evidence>
<reference evidence="2" key="1">
    <citation type="submission" date="2023-06" db="EMBL/GenBank/DDBJ databases">
        <authorList>
            <person name="Delattre M."/>
        </authorList>
    </citation>
    <scope>NUCLEOTIDE SEQUENCE</scope>
    <source>
        <strain evidence="2">AF72</strain>
    </source>
</reference>
<protein>
    <submittedName>
        <fullName evidence="2">Uncharacterized protein</fullName>
    </submittedName>
</protein>
<dbReference type="AlphaFoldDB" id="A0AA36FZ76"/>